<organism evidence="15 16">
    <name type="scientific">Legionella fallonii LLAP-10</name>
    <dbReference type="NCBI Taxonomy" id="1212491"/>
    <lineage>
        <taxon>Bacteria</taxon>
        <taxon>Pseudomonadati</taxon>
        <taxon>Pseudomonadota</taxon>
        <taxon>Gammaproteobacteria</taxon>
        <taxon>Legionellales</taxon>
        <taxon>Legionellaceae</taxon>
        <taxon>Legionella</taxon>
    </lineage>
</organism>
<comment type="subcellular location">
    <subcellularLocation>
        <location evidence="12">Cytoplasm</location>
    </subcellularLocation>
</comment>
<dbReference type="STRING" id="1212491.LFA_1364"/>
<comment type="pathway">
    <text evidence="2 12 13">Amino-acid biosynthesis; L-serine biosynthesis; L-serine from 3-phospho-D-glycerate: step 2/3.</text>
</comment>
<evidence type="ECO:0000256" key="10">
    <source>
        <dbReference type="ARBA" id="ARBA00047630"/>
    </source>
</evidence>
<keyword evidence="6 12" id="KW-0808">Transferase</keyword>
<feature type="domain" description="Aminotransferase class V" evidence="14">
    <location>
        <begin position="17"/>
        <end position="362"/>
    </location>
</feature>
<dbReference type="Proteomes" id="UP000032430">
    <property type="component" value="Chromosome I"/>
</dbReference>
<dbReference type="GO" id="GO:0005737">
    <property type="term" value="C:cytoplasm"/>
    <property type="evidence" value="ECO:0007669"/>
    <property type="project" value="UniProtKB-SubCell"/>
</dbReference>
<dbReference type="Gene3D" id="3.90.1150.10">
    <property type="entry name" value="Aspartate Aminotransferase, domain 1"/>
    <property type="match status" value="1"/>
</dbReference>
<dbReference type="NCBIfam" id="TIGR01364">
    <property type="entry name" value="serC_1"/>
    <property type="match status" value="1"/>
</dbReference>
<dbReference type="PANTHER" id="PTHR43247">
    <property type="entry name" value="PHOSPHOSERINE AMINOTRANSFERASE"/>
    <property type="match status" value="1"/>
</dbReference>
<keyword evidence="4 12" id="KW-0032">Aminotransferase</keyword>
<dbReference type="EMBL" id="LN614827">
    <property type="protein sequence ID" value="CEG56786.1"/>
    <property type="molecule type" value="Genomic_DNA"/>
</dbReference>
<dbReference type="NCBIfam" id="NF003764">
    <property type="entry name" value="PRK05355.1"/>
    <property type="match status" value="1"/>
</dbReference>
<proteinExistence type="inferred from homology"/>
<feature type="modified residue" description="N6-(pyridoxal phosphate)lysine" evidence="12">
    <location>
        <position position="209"/>
    </location>
</feature>
<dbReference type="GO" id="GO:0006564">
    <property type="term" value="P:L-serine biosynthetic process"/>
    <property type="evidence" value="ECO:0007669"/>
    <property type="project" value="UniProtKB-UniRule"/>
</dbReference>
<dbReference type="KEGG" id="lfa:LFA_1364"/>
<dbReference type="AlphaFoldDB" id="A0A098G485"/>
<keyword evidence="5 12" id="KW-0028">Amino-acid biosynthesis</keyword>
<evidence type="ECO:0000256" key="6">
    <source>
        <dbReference type="ARBA" id="ARBA00022679"/>
    </source>
</evidence>
<sequence length="374" mass="42383">MMWTQLKLKKITMKTKIYNFGAGPAMLPEPILQKAQEEFLNWKDHGISILELGHRTPQFTQLLEHAEQSLRELLNIPENYQVLFLGGAARMQFAMIPMNFLSPQEQAGYIVTGIWSQMALQEAQHLKNAYCIVSSEGNGFKSIPTADSLHIKKETAYIYYTPNETVNGVRFPYVPQIASIPLIADMTSCLLSEPIDIKQYGLIFAGAQKNIANAGLTIVIVRDDLLEKLPTPVVPTMMNYKIQAENHSLYATSPVFNCYLAEKMFNWIKERGGVSALFEQNCLKAAKLYQYLDSTDFYVTTVEKEARSIVNICFSLKKQELEQKFITQAEQQGLYALKGHRYVGGLRASLYNAMPMAGVDSLIHFMFQFEKENS</sequence>
<dbReference type="UniPathway" id="UPA00135">
    <property type="reaction ID" value="UER00197"/>
</dbReference>
<comment type="caution">
    <text evidence="12">Lacks conserved residue(s) required for the propagation of feature annotation.</text>
</comment>
<dbReference type="InterPro" id="IPR015422">
    <property type="entry name" value="PyrdxlP-dep_Trfase_small"/>
</dbReference>
<comment type="function">
    <text evidence="12">Catalyzes the reversible conversion of 3-phosphohydroxypyruvate to phosphoserine and of 3-hydroxy-2-oxo-4-phosphonooxybutanoate to phosphohydroxythreonine.</text>
</comment>
<keyword evidence="16" id="KW-1185">Reference proteome</keyword>
<feature type="binding site" evidence="12">
    <location>
        <position position="165"/>
    </location>
    <ligand>
        <name>pyridoxal 5'-phosphate</name>
        <dbReference type="ChEBI" id="CHEBI:597326"/>
    </ligand>
</feature>
<dbReference type="HOGENOM" id="CLU_034866_0_2_6"/>
<comment type="subunit">
    <text evidence="12">Homodimer.</text>
</comment>
<evidence type="ECO:0000259" key="14">
    <source>
        <dbReference type="Pfam" id="PF00266"/>
    </source>
</evidence>
<keyword evidence="7 12" id="KW-0663">Pyridoxal phosphate</keyword>
<dbReference type="GO" id="GO:0030170">
    <property type="term" value="F:pyridoxal phosphate binding"/>
    <property type="evidence" value="ECO:0007669"/>
    <property type="project" value="UniProtKB-UniRule"/>
</dbReference>
<evidence type="ECO:0000256" key="12">
    <source>
        <dbReference type="HAMAP-Rule" id="MF_00160"/>
    </source>
</evidence>
<protein>
    <recommendedName>
        <fullName evidence="12">Phosphoserine aminotransferase</fullName>
        <ecNumber evidence="12">2.6.1.52</ecNumber>
    </recommendedName>
    <alternativeName>
        <fullName evidence="12">Phosphohydroxythreonine aminotransferase</fullName>
        <shortName evidence="12">PSAT</shortName>
    </alternativeName>
</protein>
<dbReference type="Pfam" id="PF00266">
    <property type="entry name" value="Aminotran_5"/>
    <property type="match status" value="1"/>
</dbReference>
<dbReference type="InterPro" id="IPR015421">
    <property type="entry name" value="PyrdxlP-dep_Trfase_major"/>
</dbReference>
<evidence type="ECO:0000256" key="8">
    <source>
        <dbReference type="ARBA" id="ARBA00023096"/>
    </source>
</evidence>
<dbReference type="UniPathway" id="UPA00244">
    <property type="reaction ID" value="UER00311"/>
</dbReference>
<reference evidence="16" key="1">
    <citation type="submission" date="2014-09" db="EMBL/GenBank/DDBJ databases">
        <authorList>
            <person name="Gomez-Valero L."/>
        </authorList>
    </citation>
    <scope>NUCLEOTIDE SEQUENCE [LARGE SCALE GENOMIC DNA]</scope>
    <source>
        <strain evidence="16">ATCC700992</strain>
    </source>
</reference>
<evidence type="ECO:0000256" key="11">
    <source>
        <dbReference type="ARBA" id="ARBA00049007"/>
    </source>
</evidence>
<feature type="binding site" evidence="12">
    <location>
        <position position="208"/>
    </location>
    <ligand>
        <name>pyridoxal 5'-phosphate</name>
        <dbReference type="ChEBI" id="CHEBI:597326"/>
    </ligand>
</feature>
<keyword evidence="12" id="KW-0963">Cytoplasm</keyword>
<dbReference type="PANTHER" id="PTHR43247:SF1">
    <property type="entry name" value="PHOSPHOSERINE AMINOTRANSFERASE"/>
    <property type="match status" value="1"/>
</dbReference>
<evidence type="ECO:0000256" key="5">
    <source>
        <dbReference type="ARBA" id="ARBA00022605"/>
    </source>
</evidence>
<dbReference type="InterPro" id="IPR020578">
    <property type="entry name" value="Aminotrans_V_PyrdxlP_BS"/>
</dbReference>
<dbReference type="FunFam" id="3.90.1150.10:FF:000006">
    <property type="entry name" value="Phosphoserine aminotransferase"/>
    <property type="match status" value="1"/>
</dbReference>
<dbReference type="InterPro" id="IPR022278">
    <property type="entry name" value="Pser_aminoTfrase"/>
</dbReference>
<feature type="binding site" evidence="12">
    <location>
        <position position="55"/>
    </location>
    <ligand>
        <name>L-glutamate</name>
        <dbReference type="ChEBI" id="CHEBI:29985"/>
    </ligand>
</feature>
<evidence type="ECO:0000256" key="1">
    <source>
        <dbReference type="ARBA" id="ARBA00004915"/>
    </source>
</evidence>
<dbReference type="HAMAP" id="MF_00160">
    <property type="entry name" value="SerC_aminotrans_5"/>
    <property type="match status" value="1"/>
</dbReference>
<evidence type="ECO:0000256" key="2">
    <source>
        <dbReference type="ARBA" id="ARBA00005099"/>
    </source>
</evidence>
<evidence type="ECO:0000256" key="4">
    <source>
        <dbReference type="ARBA" id="ARBA00022576"/>
    </source>
</evidence>
<dbReference type="PROSITE" id="PS00595">
    <property type="entry name" value="AA_TRANSFER_CLASS_5"/>
    <property type="match status" value="1"/>
</dbReference>
<comment type="catalytic activity">
    <reaction evidence="11 12 13">
        <text>O-phospho-L-serine + 2-oxoglutarate = 3-phosphooxypyruvate + L-glutamate</text>
        <dbReference type="Rhea" id="RHEA:14329"/>
        <dbReference type="ChEBI" id="CHEBI:16810"/>
        <dbReference type="ChEBI" id="CHEBI:18110"/>
        <dbReference type="ChEBI" id="CHEBI:29985"/>
        <dbReference type="ChEBI" id="CHEBI:57524"/>
        <dbReference type="EC" id="2.6.1.52"/>
    </reaction>
</comment>
<evidence type="ECO:0000313" key="15">
    <source>
        <dbReference type="EMBL" id="CEG56786.1"/>
    </source>
</evidence>
<gene>
    <name evidence="12 15" type="primary">serC</name>
    <name evidence="15" type="ORF">LFA_1364</name>
</gene>
<dbReference type="GO" id="GO:0004648">
    <property type="term" value="F:O-phospho-L-serine:2-oxoglutarate aminotransferase activity"/>
    <property type="evidence" value="ECO:0007669"/>
    <property type="project" value="UniProtKB-UniRule"/>
</dbReference>
<dbReference type="FunFam" id="3.40.640.10:FF:000010">
    <property type="entry name" value="Phosphoserine aminotransferase"/>
    <property type="match status" value="1"/>
</dbReference>
<comment type="similarity">
    <text evidence="3 12">Belongs to the class-V pyridoxal-phosphate-dependent aminotransferase family. SerC subfamily.</text>
</comment>
<dbReference type="GO" id="GO:0008615">
    <property type="term" value="P:pyridoxine biosynthetic process"/>
    <property type="evidence" value="ECO:0007669"/>
    <property type="project" value="UniProtKB-UniRule"/>
</dbReference>
<feature type="binding site" evidence="12">
    <location>
        <position position="115"/>
    </location>
    <ligand>
        <name>pyridoxal 5'-phosphate</name>
        <dbReference type="ChEBI" id="CHEBI:597326"/>
    </ligand>
</feature>
<dbReference type="PIRSF" id="PIRSF000525">
    <property type="entry name" value="SerC"/>
    <property type="match status" value="1"/>
</dbReference>
<evidence type="ECO:0000256" key="13">
    <source>
        <dbReference type="RuleBase" id="RU004505"/>
    </source>
</evidence>
<dbReference type="InterPro" id="IPR015424">
    <property type="entry name" value="PyrdxlP-dep_Trfase"/>
</dbReference>
<comment type="catalytic activity">
    <reaction evidence="10 12">
        <text>4-(phosphooxy)-L-threonine + 2-oxoglutarate = (R)-3-hydroxy-2-oxo-4-phosphooxybutanoate + L-glutamate</text>
        <dbReference type="Rhea" id="RHEA:16573"/>
        <dbReference type="ChEBI" id="CHEBI:16810"/>
        <dbReference type="ChEBI" id="CHEBI:29985"/>
        <dbReference type="ChEBI" id="CHEBI:58452"/>
        <dbReference type="ChEBI" id="CHEBI:58538"/>
        <dbReference type="EC" id="2.6.1.52"/>
    </reaction>
</comment>
<dbReference type="SUPFAM" id="SSF53383">
    <property type="entry name" value="PLP-dependent transferases"/>
    <property type="match status" value="1"/>
</dbReference>
<feature type="binding site" evidence="12">
    <location>
        <position position="185"/>
    </location>
    <ligand>
        <name>pyridoxal 5'-phosphate</name>
        <dbReference type="ChEBI" id="CHEBI:597326"/>
    </ligand>
</feature>
<comment type="cofactor">
    <cofactor evidence="12">
        <name>pyridoxal 5'-phosphate</name>
        <dbReference type="ChEBI" id="CHEBI:597326"/>
    </cofactor>
    <text evidence="12">Binds 1 pyridoxal phosphate per subunit.</text>
</comment>
<keyword evidence="8 12" id="KW-0664">Pyridoxine biosynthesis</keyword>
<feature type="binding site" evidence="12">
    <location>
        <begin position="89"/>
        <end position="90"/>
    </location>
    <ligand>
        <name>pyridoxal 5'-phosphate</name>
        <dbReference type="ChEBI" id="CHEBI:597326"/>
    </ligand>
</feature>
<name>A0A098G485_9GAMM</name>
<accession>A0A098G485</accession>
<evidence type="ECO:0000256" key="7">
    <source>
        <dbReference type="ARBA" id="ARBA00022898"/>
    </source>
</evidence>
<dbReference type="EC" id="2.6.1.52" evidence="12"/>
<comment type="pathway">
    <text evidence="1 12">Cofactor biosynthesis; pyridoxine 5'-phosphate biosynthesis; pyridoxine 5'-phosphate from D-erythrose 4-phosphate: step 3/5.</text>
</comment>
<dbReference type="Gene3D" id="3.40.640.10">
    <property type="entry name" value="Type I PLP-dependent aspartate aminotransferase-like (Major domain)"/>
    <property type="match status" value="1"/>
</dbReference>
<evidence type="ECO:0000313" key="16">
    <source>
        <dbReference type="Proteomes" id="UP000032430"/>
    </source>
</evidence>
<dbReference type="InterPro" id="IPR000192">
    <property type="entry name" value="Aminotrans_V_dom"/>
</dbReference>
<keyword evidence="9 12" id="KW-0718">Serine biosynthesis</keyword>
<evidence type="ECO:0000256" key="9">
    <source>
        <dbReference type="ARBA" id="ARBA00023299"/>
    </source>
</evidence>
<evidence type="ECO:0000256" key="3">
    <source>
        <dbReference type="ARBA" id="ARBA00006904"/>
    </source>
</evidence>